<dbReference type="Pfam" id="PF07485">
    <property type="entry name" value="DUF1529"/>
    <property type="match status" value="2"/>
</dbReference>
<accession>A0A2S8I2J2</accession>
<dbReference type="AlphaFoldDB" id="A0A2S8I2J2"/>
<name>A0A2S8I2J2_RHOOP</name>
<protein>
    <recommendedName>
        <fullName evidence="3">Peptidase M23</fullName>
    </recommendedName>
</protein>
<evidence type="ECO:0000313" key="1">
    <source>
        <dbReference type="EMBL" id="PQP09027.1"/>
    </source>
</evidence>
<organism evidence="1 2">
    <name type="scientific">Rhodococcus opacus</name>
    <name type="common">Nocardia opaca</name>
    <dbReference type="NCBI Taxonomy" id="37919"/>
    <lineage>
        <taxon>Bacteria</taxon>
        <taxon>Bacillati</taxon>
        <taxon>Actinomycetota</taxon>
        <taxon>Actinomycetes</taxon>
        <taxon>Mycobacteriales</taxon>
        <taxon>Nocardiaceae</taxon>
        <taxon>Rhodococcus</taxon>
    </lineage>
</organism>
<evidence type="ECO:0000313" key="2">
    <source>
        <dbReference type="Proteomes" id="UP000239290"/>
    </source>
</evidence>
<evidence type="ECO:0008006" key="3">
    <source>
        <dbReference type="Google" id="ProtNLM"/>
    </source>
</evidence>
<dbReference type="EMBL" id="PUIO01000157">
    <property type="protein sequence ID" value="PQP09027.1"/>
    <property type="molecule type" value="Genomic_DNA"/>
</dbReference>
<reference evidence="2" key="1">
    <citation type="submission" date="2018-02" db="EMBL/GenBank/DDBJ databases">
        <title>Draft genome sequencing of Rhodococcus opacus KU647198.</title>
        <authorList>
            <person name="Zheng B.-X."/>
        </authorList>
    </citation>
    <scope>NUCLEOTIDE SEQUENCE [LARGE SCALE GENOMIC DNA]</scope>
    <source>
        <strain evidence="2">04-OD7</strain>
    </source>
</reference>
<dbReference type="InterPro" id="IPR011094">
    <property type="entry name" value="Uncharacterised_LppY/LpqO"/>
</dbReference>
<sequence length="269" mass="28542">MLLGVHHPRPHRQARRQGGVYRVALPTDLTVVTRGVTVKPGLSLGGYVAFAWYDDDTLVMGDLVVTEDELPQVTDALEAHGIAQTAIHNHLLEQTPPVWWTHVHAMGDPADLARGIRAALDVTAIAPPTPPPAQQPPVDLDTGAIDTALGRHGTADGGIYKLTIGRRDTIEDNGHLLPPTFGVTTALNFQPVGGGRAAVNGDIVMTAPEVQNVVEALRAGGIDVVEVHNHSLDEQPGQFYLHFWAVGDAPALAATLRIAVDTTNITAGN</sequence>
<proteinExistence type="predicted"/>
<gene>
    <name evidence="1" type="ORF">C5613_44225</name>
</gene>
<comment type="caution">
    <text evidence="1">The sequence shown here is derived from an EMBL/GenBank/DDBJ whole genome shotgun (WGS) entry which is preliminary data.</text>
</comment>
<dbReference type="Proteomes" id="UP000239290">
    <property type="component" value="Unassembled WGS sequence"/>
</dbReference>